<feature type="transmembrane region" description="Helical" evidence="1">
    <location>
        <begin position="57"/>
        <end position="77"/>
    </location>
</feature>
<organism evidence="3 4">
    <name type="scientific">Aliikangiella coralliicola</name>
    <dbReference type="NCBI Taxonomy" id="2592383"/>
    <lineage>
        <taxon>Bacteria</taxon>
        <taxon>Pseudomonadati</taxon>
        <taxon>Pseudomonadota</taxon>
        <taxon>Gammaproteobacteria</taxon>
        <taxon>Oceanospirillales</taxon>
        <taxon>Pleioneaceae</taxon>
        <taxon>Aliikangiella</taxon>
    </lineage>
</organism>
<dbReference type="PANTHER" id="PTHR40407">
    <property type="entry name" value="MEMBRANE PROTEIN-LIKE PROTEIN"/>
    <property type="match status" value="1"/>
</dbReference>
<accession>A0A545UG71</accession>
<dbReference type="Proteomes" id="UP000315439">
    <property type="component" value="Unassembled WGS sequence"/>
</dbReference>
<dbReference type="EMBL" id="VIKS01000004">
    <property type="protein sequence ID" value="TQV88474.1"/>
    <property type="molecule type" value="Genomic_DNA"/>
</dbReference>
<evidence type="ECO:0000313" key="4">
    <source>
        <dbReference type="Proteomes" id="UP000315439"/>
    </source>
</evidence>
<keyword evidence="1" id="KW-1133">Transmembrane helix</keyword>
<evidence type="ECO:0000313" key="3">
    <source>
        <dbReference type="EMBL" id="TQV88474.1"/>
    </source>
</evidence>
<protein>
    <submittedName>
        <fullName evidence="3">DUF1624 domain-containing protein</fullName>
    </submittedName>
</protein>
<feature type="domain" description="Heparan-alpha-glucosaminide N-acetyltransferase catalytic" evidence="2">
    <location>
        <begin position="10"/>
        <end position="221"/>
    </location>
</feature>
<feature type="transmembrane region" description="Helical" evidence="1">
    <location>
        <begin position="356"/>
        <end position="373"/>
    </location>
</feature>
<feature type="transmembrane region" description="Helical" evidence="1">
    <location>
        <begin position="273"/>
        <end position="293"/>
    </location>
</feature>
<keyword evidence="4" id="KW-1185">Reference proteome</keyword>
<dbReference type="OrthoDB" id="508112at2"/>
<feature type="transmembrane region" description="Helical" evidence="1">
    <location>
        <begin position="89"/>
        <end position="109"/>
    </location>
</feature>
<feature type="transmembrane region" description="Helical" evidence="1">
    <location>
        <begin position="196"/>
        <end position="214"/>
    </location>
</feature>
<keyword evidence="1" id="KW-0472">Membrane</keyword>
<keyword evidence="1" id="KW-0812">Transmembrane</keyword>
<dbReference type="PANTHER" id="PTHR40407:SF1">
    <property type="entry name" value="HEPARAN-ALPHA-GLUCOSAMINIDE N-ACETYLTRANSFERASE CATALYTIC DOMAIN-CONTAINING PROTEIN"/>
    <property type="match status" value="1"/>
</dbReference>
<feature type="transmembrane region" description="Helical" evidence="1">
    <location>
        <begin position="115"/>
        <end position="134"/>
    </location>
</feature>
<evidence type="ECO:0000259" key="2">
    <source>
        <dbReference type="Pfam" id="PF07786"/>
    </source>
</evidence>
<dbReference type="RefSeq" id="WP_142892982.1">
    <property type="nucleotide sequence ID" value="NZ_ML660162.1"/>
</dbReference>
<dbReference type="AlphaFoldDB" id="A0A545UG71"/>
<gene>
    <name evidence="3" type="ORF">FLL46_08090</name>
</gene>
<feature type="transmembrane region" description="Helical" evidence="1">
    <location>
        <begin position="223"/>
        <end position="242"/>
    </location>
</feature>
<proteinExistence type="predicted"/>
<dbReference type="InterPro" id="IPR012429">
    <property type="entry name" value="HGSNAT_cat"/>
</dbReference>
<sequence>MTEMSEIKHRLKSIDILRGIIIVLMALDHTRDFWGPTSFDPTDLTQSDAGWFFTRWITHYCAPLFIFLSGISAYLYGQKINSKSALRNFLLTRGLWLVFVEIIIINVSWQFAYQFIIFQVIWAIGISMIILAGLIYLPQKWIFVISLLAIGLHNALDDKAMSSLMGSVDWVWALLHHQKWVPLGADGFGLFIGYPIIPWFAVMALGYTVGAMYLRPQLDRQRMFLIIGTLLIVLFVLLRTLIGYGDPTTWSSTPEHDHYILSVLNTTKYPPSLQFLCMTLGPCFILLALLENLKANSSYFFLFRWFQNFGKVPMFFYILHVPLINSAAHIYTYFRYDQAVNFIQGPSAWPGGYEPSLMLVYGAWLAVILLLYVPCKKFGEYKWENRNNERRKAWLSYL</sequence>
<name>A0A545UG71_9GAMM</name>
<reference evidence="3 4" key="1">
    <citation type="submission" date="2019-07" db="EMBL/GenBank/DDBJ databases">
        <title>Draft genome for Aliikangiella sp. M105.</title>
        <authorList>
            <person name="Wang G."/>
        </authorList>
    </citation>
    <scope>NUCLEOTIDE SEQUENCE [LARGE SCALE GENOMIC DNA]</scope>
    <source>
        <strain evidence="3 4">M105</strain>
    </source>
</reference>
<dbReference type="Pfam" id="PF07786">
    <property type="entry name" value="HGSNAT_cat"/>
    <property type="match status" value="1"/>
</dbReference>
<feature type="transmembrane region" description="Helical" evidence="1">
    <location>
        <begin position="314"/>
        <end position="336"/>
    </location>
</feature>
<evidence type="ECO:0000256" key="1">
    <source>
        <dbReference type="SAM" id="Phobius"/>
    </source>
</evidence>
<comment type="caution">
    <text evidence="3">The sequence shown here is derived from an EMBL/GenBank/DDBJ whole genome shotgun (WGS) entry which is preliminary data.</text>
</comment>
<feature type="transmembrane region" description="Helical" evidence="1">
    <location>
        <begin position="141"/>
        <end position="156"/>
    </location>
</feature>